<reference evidence="3" key="1">
    <citation type="submission" date="2022-10" db="EMBL/GenBank/DDBJ databases">
        <title>Genome assembly of Pristionchus species.</title>
        <authorList>
            <person name="Yoshida K."/>
            <person name="Sommer R.J."/>
        </authorList>
    </citation>
    <scope>NUCLEOTIDE SEQUENCE [LARGE SCALE GENOMIC DNA]</scope>
    <source>
        <strain evidence="3">RS5460</strain>
    </source>
</reference>
<evidence type="ECO:0000313" key="2">
    <source>
        <dbReference type="EMBL" id="GMR55945.1"/>
    </source>
</evidence>
<feature type="region of interest" description="Disordered" evidence="1">
    <location>
        <begin position="1"/>
        <end position="75"/>
    </location>
</feature>
<evidence type="ECO:0000313" key="3">
    <source>
        <dbReference type="Proteomes" id="UP001328107"/>
    </source>
</evidence>
<dbReference type="EMBL" id="BTRK01000005">
    <property type="protein sequence ID" value="GMR55945.1"/>
    <property type="molecule type" value="Genomic_DNA"/>
</dbReference>
<feature type="region of interest" description="Disordered" evidence="1">
    <location>
        <begin position="91"/>
        <end position="123"/>
    </location>
</feature>
<protein>
    <submittedName>
        <fullName evidence="2">Uncharacterized protein</fullName>
    </submittedName>
</protein>
<feature type="compositionally biased region" description="Polar residues" evidence="1">
    <location>
        <begin position="114"/>
        <end position="123"/>
    </location>
</feature>
<name>A0AAN5D580_9BILA</name>
<organism evidence="2 3">
    <name type="scientific">Pristionchus mayeri</name>
    <dbReference type="NCBI Taxonomy" id="1317129"/>
    <lineage>
        <taxon>Eukaryota</taxon>
        <taxon>Metazoa</taxon>
        <taxon>Ecdysozoa</taxon>
        <taxon>Nematoda</taxon>
        <taxon>Chromadorea</taxon>
        <taxon>Rhabditida</taxon>
        <taxon>Rhabditina</taxon>
        <taxon>Diplogasteromorpha</taxon>
        <taxon>Diplogasteroidea</taxon>
        <taxon>Neodiplogasteridae</taxon>
        <taxon>Pristionchus</taxon>
    </lineage>
</organism>
<comment type="caution">
    <text evidence="2">The sequence shown here is derived from an EMBL/GenBank/DDBJ whole genome shotgun (WGS) entry which is preliminary data.</text>
</comment>
<dbReference type="Proteomes" id="UP001328107">
    <property type="component" value="Unassembled WGS sequence"/>
</dbReference>
<proteinExistence type="predicted"/>
<gene>
    <name evidence="2" type="ORF">PMAYCL1PPCAC_26140</name>
</gene>
<evidence type="ECO:0000256" key="1">
    <source>
        <dbReference type="SAM" id="MobiDB-lite"/>
    </source>
</evidence>
<accession>A0AAN5D580</accession>
<feature type="non-terminal residue" evidence="2">
    <location>
        <position position="1"/>
    </location>
</feature>
<feature type="compositionally biased region" description="Low complexity" evidence="1">
    <location>
        <begin position="1"/>
        <end position="57"/>
    </location>
</feature>
<sequence>SFSFSPLSSDSPLPPTASSVSATRSRVASRSAASGTCTRTLADTTRSRSSTTRIADSPANSPVKTRTPPGRDVRMTITAPLVASRRTLLATREAAPARARASRPRDCTTEDPTDATSPAPSVTGRTFRDAAAALNHQSQYIIKSMLMQWFIHIVKHKKVSST</sequence>
<keyword evidence="3" id="KW-1185">Reference proteome</keyword>
<dbReference type="AlphaFoldDB" id="A0AAN5D580"/>